<reference evidence="10" key="1">
    <citation type="submission" date="2017-02" db="UniProtKB">
        <authorList>
            <consortium name="WormBaseParasite"/>
        </authorList>
    </citation>
    <scope>IDENTIFICATION</scope>
</reference>
<accession>A0A0R3SBA8</accession>
<evidence type="ECO:0000256" key="2">
    <source>
        <dbReference type="ARBA" id="ARBA00004514"/>
    </source>
</evidence>
<dbReference type="Pfam" id="PF09790">
    <property type="entry name" value="Hyccin"/>
    <property type="match status" value="1"/>
</dbReference>
<reference evidence="8 9" key="2">
    <citation type="submission" date="2018-11" db="EMBL/GenBank/DDBJ databases">
        <authorList>
            <consortium name="Pathogen Informatics"/>
        </authorList>
    </citation>
    <scope>NUCLEOTIDE SEQUENCE [LARGE SCALE GENOMIC DNA]</scope>
</reference>
<dbReference type="Proteomes" id="UP000274504">
    <property type="component" value="Unassembled WGS sequence"/>
</dbReference>
<keyword evidence="3" id="KW-1003">Cell membrane</keyword>
<dbReference type="GO" id="GO:0005829">
    <property type="term" value="C:cytosol"/>
    <property type="evidence" value="ECO:0007669"/>
    <property type="project" value="UniProtKB-SubCell"/>
</dbReference>
<dbReference type="AlphaFoldDB" id="A0A0R3SBA8"/>
<proteinExistence type="inferred from homology"/>
<evidence type="ECO:0000256" key="3">
    <source>
        <dbReference type="ARBA" id="ARBA00022475"/>
    </source>
</evidence>
<feature type="region of interest" description="Disordered" evidence="7">
    <location>
        <begin position="435"/>
        <end position="488"/>
    </location>
</feature>
<protein>
    <submittedName>
        <fullName evidence="8 10">Uncharacterized protein</fullName>
    </submittedName>
</protein>
<evidence type="ECO:0000313" key="10">
    <source>
        <dbReference type="WBParaSite" id="HDID_0000173401-mRNA-1"/>
    </source>
</evidence>
<keyword evidence="5" id="KW-0472">Membrane</keyword>
<organism evidence="10">
    <name type="scientific">Hymenolepis diminuta</name>
    <name type="common">Rat tapeworm</name>
    <dbReference type="NCBI Taxonomy" id="6216"/>
    <lineage>
        <taxon>Eukaryota</taxon>
        <taxon>Metazoa</taxon>
        <taxon>Spiralia</taxon>
        <taxon>Lophotrochozoa</taxon>
        <taxon>Platyhelminthes</taxon>
        <taxon>Cestoda</taxon>
        <taxon>Eucestoda</taxon>
        <taxon>Cyclophyllidea</taxon>
        <taxon>Hymenolepididae</taxon>
        <taxon>Hymenolepis</taxon>
    </lineage>
</organism>
<name>A0A0R3SBA8_HYMDI</name>
<sequence>MYDVQVVEGIIKIFTDWSSLDEVHSICRIFYDAYLSGDKRSKFFVTLLLPTMLHTYLIRLHGEKTDIVAEGSGAESPSSPFRRPSHPFFTLGDGPLPTTNPLESLAFLLSEFCQLAPAFVRCPELFGNGLGSLPDYLVPSVYHSPPFSTSKPVPQPKMTNNSSSSTIKFNQTSSVVTSGTTSQPLTAAFSDIDPPCIVRIYVDAMARQFVEGTEEQQAVVLLSIRTYCDMVERLTTLNNRRVLPCAHHHHLTLMIELVIAIDKLLYMLDFDLVQLTDQKTDVSVKMEELRDRMTKVLLPQLERYASYYCFASVLLVVGAVRNAWRLRLSTPTTANTVPMVPLYRRVRLTSDDLDISTSSNSDETGGNSADPAFINLGGHRPSVFTNANFKAEPVAEDIPIADANHPEKSGKRKLHLHINRHQQPVGSHNRNIHHSYQQQDKPDGFGESGLATRSTENFHKALSSSTQSLDRDSTPYYRRFWSRTRTGK</sequence>
<comment type="subcellular location">
    <subcellularLocation>
        <location evidence="1">Cell membrane</location>
    </subcellularLocation>
    <subcellularLocation>
        <location evidence="2">Cytoplasm</location>
        <location evidence="2">Cytosol</location>
    </subcellularLocation>
</comment>
<dbReference type="WBParaSite" id="HDID_0000173401-mRNA-1">
    <property type="protein sequence ID" value="HDID_0000173401-mRNA-1"/>
    <property type="gene ID" value="HDID_0000173401"/>
</dbReference>
<evidence type="ECO:0000313" key="8">
    <source>
        <dbReference type="EMBL" id="VDL19196.1"/>
    </source>
</evidence>
<dbReference type="STRING" id="6216.A0A0R3SBA8"/>
<keyword evidence="4" id="KW-0963">Cytoplasm</keyword>
<evidence type="ECO:0000313" key="9">
    <source>
        <dbReference type="Proteomes" id="UP000274504"/>
    </source>
</evidence>
<gene>
    <name evidence="8" type="ORF">HDID_LOCUS1735</name>
</gene>
<dbReference type="GO" id="GO:0005886">
    <property type="term" value="C:plasma membrane"/>
    <property type="evidence" value="ECO:0007669"/>
    <property type="project" value="UniProtKB-SubCell"/>
</dbReference>
<evidence type="ECO:0000256" key="4">
    <source>
        <dbReference type="ARBA" id="ARBA00022490"/>
    </source>
</evidence>
<dbReference type="InterPro" id="IPR018619">
    <property type="entry name" value="Hyccin"/>
</dbReference>
<evidence type="ECO:0000256" key="1">
    <source>
        <dbReference type="ARBA" id="ARBA00004236"/>
    </source>
</evidence>
<evidence type="ECO:0000256" key="5">
    <source>
        <dbReference type="ARBA" id="ARBA00023136"/>
    </source>
</evidence>
<comment type="similarity">
    <text evidence="6">Belongs to the Hyccin family.</text>
</comment>
<evidence type="ECO:0000256" key="7">
    <source>
        <dbReference type="SAM" id="MobiDB-lite"/>
    </source>
</evidence>
<evidence type="ECO:0000256" key="6">
    <source>
        <dbReference type="ARBA" id="ARBA00034482"/>
    </source>
</evidence>
<dbReference type="EMBL" id="UYSG01000351">
    <property type="protein sequence ID" value="VDL19196.1"/>
    <property type="molecule type" value="Genomic_DNA"/>
</dbReference>
<dbReference type="OrthoDB" id="18937at2759"/>